<keyword evidence="3 5" id="KW-0238">DNA-binding</keyword>
<dbReference type="CDD" id="cd01189">
    <property type="entry name" value="INT_ICEBs1_C_like"/>
    <property type="match status" value="1"/>
</dbReference>
<sequence length="386" mass="44069">MAKRRPQGDGTIRKRIDGRWEARIIVGHKNDGSPMYKSAFAKTQKSALKELHHLIELYRDVDLTEDCRMTLGEWLDKWLDEYMIFTIRESTLDSYRAMVKNQVKPFIGGKQIASLTTADMQKFYNKIKKEGRVREHPIHGKTLADSMVRGVHMMLHGAFDVAVRERLLVKNPTNGTIVPKCNYPKKQILGDSQLETFLEAINGHEYWCDFFYVEVMTGLRRGEICGLKWQDINFEENKLQVKRSVSVKKGSGVSIGETKTETGVRSILMPPSVAEVLQNRKQRAITEWVFPNFMYPEQPISPATAYRKLKIILKHDGLPLIRFHDLRHTFATHATHGGVDPKTLVGILGHTNASFTLDTYTHVTSDMQKAASNIVGNIMQNIMIKE</sequence>
<dbReference type="PROSITE" id="PS51898">
    <property type="entry name" value="TYR_RECOMBINASE"/>
    <property type="match status" value="1"/>
</dbReference>
<proteinExistence type="inferred from homology"/>
<reference evidence="8" key="1">
    <citation type="submission" date="2012-11" db="EMBL/GenBank/DDBJ databases">
        <title>Dependencies among metagenomic species, viruses, plasmids and units of genetic variation.</title>
        <authorList>
            <person name="Nielsen H.B."/>
            <person name="Almeida M."/>
            <person name="Juncker A.S."/>
            <person name="Rasmussen S."/>
            <person name="Li J."/>
            <person name="Sunagawa S."/>
            <person name="Plichta D."/>
            <person name="Gautier L."/>
            <person name="Le Chatelier E."/>
            <person name="Peletier E."/>
            <person name="Bonde I."/>
            <person name="Nielsen T."/>
            <person name="Manichanh C."/>
            <person name="Arumugam M."/>
            <person name="Batto J."/>
            <person name="Santos M.B.Q.D."/>
            <person name="Blom N."/>
            <person name="Borruel N."/>
            <person name="Burgdorf K.S."/>
            <person name="Boumezbeur F."/>
            <person name="Casellas F."/>
            <person name="Dore J."/>
            <person name="Guarner F."/>
            <person name="Hansen T."/>
            <person name="Hildebrand F."/>
            <person name="Kaas R.S."/>
            <person name="Kennedy S."/>
            <person name="Kristiansen K."/>
            <person name="Kultima J.R."/>
            <person name="Leonard P."/>
            <person name="Levenez F."/>
            <person name="Lund O."/>
            <person name="Moumen B."/>
            <person name="Le Paslier D."/>
            <person name="Pons N."/>
            <person name="Pedersen O."/>
            <person name="Prifti E."/>
            <person name="Qin J."/>
            <person name="Raes J."/>
            <person name="Tap J."/>
            <person name="Tims S."/>
            <person name="Ussery D.W."/>
            <person name="Yamada T."/>
            <person name="MetaHit consortium"/>
            <person name="Renault P."/>
            <person name="Sicheritz-Ponten T."/>
            <person name="Bork P."/>
            <person name="Wang J."/>
            <person name="Brunak S."/>
            <person name="Ehrlich S.D."/>
        </authorList>
    </citation>
    <scope>NUCLEOTIDE SEQUENCE [LARGE SCALE GENOMIC DNA]</scope>
</reference>
<dbReference type="PANTHER" id="PTHR30349">
    <property type="entry name" value="PHAGE INTEGRASE-RELATED"/>
    <property type="match status" value="1"/>
</dbReference>
<keyword evidence="2" id="KW-0229">DNA integration</keyword>
<dbReference type="STRING" id="1263015.BN580_01082"/>
<dbReference type="EMBL" id="CBFW010000125">
    <property type="protein sequence ID" value="CDC72777.1"/>
    <property type="molecule type" value="Genomic_DNA"/>
</dbReference>
<dbReference type="Gene3D" id="1.10.150.130">
    <property type="match status" value="1"/>
</dbReference>
<evidence type="ECO:0000256" key="1">
    <source>
        <dbReference type="ARBA" id="ARBA00008857"/>
    </source>
</evidence>
<keyword evidence="4" id="KW-0233">DNA recombination</keyword>
<dbReference type="InterPro" id="IPR010998">
    <property type="entry name" value="Integrase_recombinase_N"/>
</dbReference>
<dbReference type="InterPro" id="IPR013762">
    <property type="entry name" value="Integrase-like_cat_sf"/>
</dbReference>
<dbReference type="InterPro" id="IPR011010">
    <property type="entry name" value="DNA_brk_join_enz"/>
</dbReference>
<evidence type="ECO:0000259" key="6">
    <source>
        <dbReference type="PROSITE" id="PS51898"/>
    </source>
</evidence>
<feature type="domain" description="Core-binding (CB)" evidence="7">
    <location>
        <begin position="69"/>
        <end position="163"/>
    </location>
</feature>
<dbReference type="GO" id="GO:0006310">
    <property type="term" value="P:DNA recombination"/>
    <property type="evidence" value="ECO:0007669"/>
    <property type="project" value="UniProtKB-KW"/>
</dbReference>
<dbReference type="SUPFAM" id="SSF56349">
    <property type="entry name" value="DNA breaking-rejoining enzymes"/>
    <property type="match status" value="1"/>
</dbReference>
<dbReference type="Pfam" id="PF14659">
    <property type="entry name" value="Phage_int_SAM_3"/>
    <property type="match status" value="1"/>
</dbReference>
<comment type="similarity">
    <text evidence="1">Belongs to the 'phage' integrase family.</text>
</comment>
<evidence type="ECO:0000256" key="4">
    <source>
        <dbReference type="ARBA" id="ARBA00023172"/>
    </source>
</evidence>
<feature type="domain" description="Tyr recombinase" evidence="6">
    <location>
        <begin position="184"/>
        <end position="373"/>
    </location>
</feature>
<dbReference type="Pfam" id="PF00589">
    <property type="entry name" value="Phage_integrase"/>
    <property type="match status" value="1"/>
</dbReference>
<dbReference type="Proteomes" id="UP000017938">
    <property type="component" value="Unassembled WGS sequence"/>
</dbReference>
<comment type="caution">
    <text evidence="8">The sequence shown here is derived from an EMBL/GenBank/DDBJ whole genome shotgun (WGS) entry which is preliminary data.</text>
</comment>
<evidence type="ECO:0000256" key="3">
    <source>
        <dbReference type="ARBA" id="ARBA00023125"/>
    </source>
</evidence>
<dbReference type="InterPro" id="IPR044068">
    <property type="entry name" value="CB"/>
</dbReference>
<gene>
    <name evidence="8" type="ORF">BN580_01082</name>
</gene>
<accession>R6UPQ9</accession>
<evidence type="ECO:0000259" key="7">
    <source>
        <dbReference type="PROSITE" id="PS51900"/>
    </source>
</evidence>
<dbReference type="GO" id="GO:0015074">
    <property type="term" value="P:DNA integration"/>
    <property type="evidence" value="ECO:0007669"/>
    <property type="project" value="UniProtKB-KW"/>
</dbReference>
<dbReference type="InterPro" id="IPR050090">
    <property type="entry name" value="Tyrosine_recombinase_XerCD"/>
</dbReference>
<dbReference type="PROSITE" id="PS51900">
    <property type="entry name" value="CB"/>
    <property type="match status" value="1"/>
</dbReference>
<protein>
    <submittedName>
        <fullName evidence="8">Site-specific recombinase phage integrase family</fullName>
    </submittedName>
</protein>
<dbReference type="InterPro" id="IPR002104">
    <property type="entry name" value="Integrase_catalytic"/>
</dbReference>
<dbReference type="Gene3D" id="1.10.443.10">
    <property type="entry name" value="Intergrase catalytic core"/>
    <property type="match status" value="1"/>
</dbReference>
<dbReference type="GO" id="GO:0003677">
    <property type="term" value="F:DNA binding"/>
    <property type="evidence" value="ECO:0007669"/>
    <property type="project" value="UniProtKB-UniRule"/>
</dbReference>
<dbReference type="PANTHER" id="PTHR30349:SF41">
    <property type="entry name" value="INTEGRASE_RECOMBINASE PROTEIN MJ0367-RELATED"/>
    <property type="match status" value="1"/>
</dbReference>
<dbReference type="AlphaFoldDB" id="R6UPQ9"/>
<name>R6UPQ9_9BACT</name>
<evidence type="ECO:0000256" key="5">
    <source>
        <dbReference type="PROSITE-ProRule" id="PRU01248"/>
    </source>
</evidence>
<evidence type="ECO:0000313" key="9">
    <source>
        <dbReference type="Proteomes" id="UP000017938"/>
    </source>
</evidence>
<dbReference type="InterPro" id="IPR004107">
    <property type="entry name" value="Integrase_SAM-like_N"/>
</dbReference>
<evidence type="ECO:0000313" key="8">
    <source>
        <dbReference type="EMBL" id="CDC72777.1"/>
    </source>
</evidence>
<evidence type="ECO:0000256" key="2">
    <source>
        <dbReference type="ARBA" id="ARBA00022908"/>
    </source>
</evidence>
<organism evidence="8 9">
    <name type="scientific">Candidatus Colimorpha enterica</name>
    <dbReference type="NCBI Taxonomy" id="3083063"/>
    <lineage>
        <taxon>Bacteria</taxon>
        <taxon>Pseudomonadati</taxon>
        <taxon>Bacteroidota</taxon>
        <taxon>Bacteroidia</taxon>
        <taxon>Bacteroidales</taxon>
        <taxon>Candidatus Colimorpha</taxon>
    </lineage>
</organism>